<dbReference type="Proteomes" id="UP000191931">
    <property type="component" value="Unassembled WGS sequence"/>
</dbReference>
<proteinExistence type="predicted"/>
<protein>
    <submittedName>
        <fullName evidence="1">Uncharacterized protein</fullName>
    </submittedName>
</protein>
<name>A0A1W1H6Q7_9BACT</name>
<reference evidence="1 2" key="1">
    <citation type="submission" date="2017-03" db="EMBL/GenBank/DDBJ databases">
        <authorList>
            <person name="Afonso C.L."/>
            <person name="Miller P.J."/>
            <person name="Scott M.A."/>
            <person name="Spackman E."/>
            <person name="Goraichik I."/>
            <person name="Dimitrov K.M."/>
            <person name="Suarez D.L."/>
            <person name="Swayne D.E."/>
        </authorList>
    </citation>
    <scope>NUCLEOTIDE SEQUENCE [LARGE SCALE GENOMIC DNA]</scope>
    <source>
        <strain evidence="1">PRJEB14757</strain>
    </source>
</reference>
<organism evidence="1 2">
    <name type="scientific">Desulfamplus magnetovallimortis</name>
    <dbReference type="NCBI Taxonomy" id="1246637"/>
    <lineage>
        <taxon>Bacteria</taxon>
        <taxon>Pseudomonadati</taxon>
        <taxon>Thermodesulfobacteriota</taxon>
        <taxon>Desulfobacteria</taxon>
        <taxon>Desulfobacterales</taxon>
        <taxon>Desulfobacteraceae</taxon>
        <taxon>Desulfamplus</taxon>
    </lineage>
</organism>
<gene>
    <name evidence="1" type="ORF">MTBBW1_1260046</name>
</gene>
<evidence type="ECO:0000313" key="2">
    <source>
        <dbReference type="Proteomes" id="UP000191931"/>
    </source>
</evidence>
<keyword evidence="2" id="KW-1185">Reference proteome</keyword>
<evidence type="ECO:0000313" key="1">
    <source>
        <dbReference type="EMBL" id="SLM28124.1"/>
    </source>
</evidence>
<dbReference type="EMBL" id="FWEV01000031">
    <property type="protein sequence ID" value="SLM28124.1"/>
    <property type="molecule type" value="Genomic_DNA"/>
</dbReference>
<dbReference type="STRING" id="1246637.MTBBW1_1260046"/>
<sequence length="79" mass="9066">MPISGLIFHESSLYFIHPTKYFNAFCLTLVDSFIKMMEINKTYDDSLGKEMPVKIPKADLSIFTPIYSVSVRNESNLVK</sequence>
<dbReference type="AlphaFoldDB" id="A0A1W1H6Q7"/>
<accession>A0A1W1H6Q7</accession>